<reference evidence="8" key="1">
    <citation type="submission" date="2016-11" db="UniProtKB">
        <authorList>
            <consortium name="WormBaseParasite"/>
        </authorList>
    </citation>
    <scope>IDENTIFICATION</scope>
</reference>
<protein>
    <recommendedName>
        <fullName evidence="6">Glycosyltransferase family 92 protein</fullName>
        <ecNumber evidence="6">2.4.1.-</ecNumber>
    </recommendedName>
</protein>
<dbReference type="EC" id="2.4.1.-" evidence="6"/>
<evidence type="ECO:0000313" key="8">
    <source>
        <dbReference type="WBParaSite" id="Csp11.Scaffold629.g12583.t1"/>
    </source>
</evidence>
<dbReference type="GO" id="GO:0016020">
    <property type="term" value="C:membrane"/>
    <property type="evidence" value="ECO:0007669"/>
    <property type="project" value="UniProtKB-SubCell"/>
</dbReference>
<evidence type="ECO:0000256" key="3">
    <source>
        <dbReference type="ARBA" id="ARBA00022676"/>
    </source>
</evidence>
<evidence type="ECO:0000256" key="6">
    <source>
        <dbReference type="RuleBase" id="RU366017"/>
    </source>
</evidence>
<dbReference type="eggNOG" id="ENOG502TGET">
    <property type="taxonomic scope" value="Eukaryota"/>
</dbReference>
<dbReference type="Proteomes" id="UP000095282">
    <property type="component" value="Unplaced"/>
</dbReference>
<dbReference type="AlphaFoldDB" id="A0A1I7TWU1"/>
<evidence type="ECO:0000256" key="2">
    <source>
        <dbReference type="ARBA" id="ARBA00007647"/>
    </source>
</evidence>
<evidence type="ECO:0000256" key="1">
    <source>
        <dbReference type="ARBA" id="ARBA00004167"/>
    </source>
</evidence>
<accession>A0A1I7TWU1</accession>
<dbReference type="GO" id="GO:0016757">
    <property type="term" value="F:glycosyltransferase activity"/>
    <property type="evidence" value="ECO:0007669"/>
    <property type="project" value="UniProtKB-UniRule"/>
</dbReference>
<keyword evidence="5" id="KW-0472">Membrane</keyword>
<comment type="similarity">
    <text evidence="2 6">Belongs to the glycosyltransferase 92 family.</text>
</comment>
<evidence type="ECO:0000313" key="7">
    <source>
        <dbReference type="Proteomes" id="UP000095282"/>
    </source>
</evidence>
<organism evidence="7 8">
    <name type="scientific">Caenorhabditis tropicalis</name>
    <dbReference type="NCBI Taxonomy" id="1561998"/>
    <lineage>
        <taxon>Eukaryota</taxon>
        <taxon>Metazoa</taxon>
        <taxon>Ecdysozoa</taxon>
        <taxon>Nematoda</taxon>
        <taxon>Chromadorea</taxon>
        <taxon>Rhabditida</taxon>
        <taxon>Rhabditina</taxon>
        <taxon>Rhabditomorpha</taxon>
        <taxon>Rhabditoidea</taxon>
        <taxon>Rhabditidae</taxon>
        <taxon>Peloderinae</taxon>
        <taxon>Caenorhabditis</taxon>
    </lineage>
</organism>
<dbReference type="PANTHER" id="PTHR47024">
    <property type="entry name" value="BIOFILM ABSENT ON HEAD (AFTER YERSINIA EXPOSURE)-RELATED"/>
    <property type="match status" value="1"/>
</dbReference>
<evidence type="ECO:0000256" key="4">
    <source>
        <dbReference type="ARBA" id="ARBA00022679"/>
    </source>
</evidence>
<keyword evidence="4 6" id="KW-0808">Transferase</keyword>
<keyword evidence="7" id="KW-1185">Reference proteome</keyword>
<dbReference type="Pfam" id="PF01697">
    <property type="entry name" value="Glyco_transf_92"/>
    <property type="match status" value="1"/>
</dbReference>
<dbReference type="PANTHER" id="PTHR47024:SF2">
    <property type="entry name" value="GLYCOSYLTRANSFERASE FAMILY 92 PROTEIN"/>
    <property type="match status" value="1"/>
</dbReference>
<proteinExistence type="inferred from homology"/>
<comment type="subcellular location">
    <subcellularLocation>
        <location evidence="1">Membrane</location>
        <topology evidence="1">Single-pass membrane protein</topology>
    </subcellularLocation>
</comment>
<dbReference type="InterPro" id="IPR008166">
    <property type="entry name" value="Glyco_transf_92"/>
</dbReference>
<name>A0A1I7TWU1_9PELO</name>
<evidence type="ECO:0000256" key="5">
    <source>
        <dbReference type="ARBA" id="ARBA00023136"/>
    </source>
</evidence>
<sequence>MNICILDIKTTMGTVADFDEVLVPRNGRLIEYATKEMMNMNIGALSFENNYVVMEPSIYTSNFSGVLSPVLTERRGPTKYIFKTAEIDIAETHWPKSFIDASKTTKTTDGALLHFRFDAVKRTKVQTSHWYKMFLPKFFSEKVTKPFRFFPDNSFKHLQNMHDTVFFLIKAVL</sequence>
<keyword evidence="3 6" id="KW-0328">Glycosyltransferase</keyword>
<dbReference type="WBParaSite" id="Csp11.Scaffold629.g12583.t1">
    <property type="protein sequence ID" value="Csp11.Scaffold629.g12583.t1"/>
    <property type="gene ID" value="Csp11.Scaffold629.g12583"/>
</dbReference>